<reference evidence="1 2" key="1">
    <citation type="submission" date="2016-06" db="EMBL/GenBank/DDBJ databases">
        <authorList>
            <person name="Kjaerup R.B."/>
            <person name="Dalgaard T.S."/>
            <person name="Juul-Madsen H.R."/>
        </authorList>
    </citation>
    <scope>NUCLEOTIDE SEQUENCE [LARGE SCALE GENOMIC DNA]</scope>
    <source>
        <strain evidence="1 2">DSM 16361</strain>
    </source>
</reference>
<evidence type="ECO:0000313" key="2">
    <source>
        <dbReference type="Proteomes" id="UP000214566"/>
    </source>
</evidence>
<organism evidence="1 2">
    <name type="scientific">Thiomonas delicata</name>
    <name type="common">Thiomonas cuprina</name>
    <dbReference type="NCBI Taxonomy" id="364030"/>
    <lineage>
        <taxon>Bacteria</taxon>
        <taxon>Pseudomonadati</taxon>
        <taxon>Pseudomonadota</taxon>
        <taxon>Betaproteobacteria</taxon>
        <taxon>Burkholderiales</taxon>
        <taxon>Thiomonas</taxon>
    </lineage>
</organism>
<dbReference type="RefSeq" id="WP_094159788.1">
    <property type="nucleotide sequence ID" value="NZ_LT592170.1"/>
</dbReference>
<dbReference type="EMBL" id="FLMQ01000055">
    <property type="protein sequence ID" value="SBP87506.1"/>
    <property type="molecule type" value="Genomic_DNA"/>
</dbReference>
<gene>
    <name evidence="1" type="ORF">THIARS_60219</name>
</gene>
<evidence type="ECO:0000313" key="1">
    <source>
        <dbReference type="EMBL" id="SBP87506.1"/>
    </source>
</evidence>
<dbReference type="Proteomes" id="UP000214566">
    <property type="component" value="Unassembled WGS sequence"/>
</dbReference>
<dbReference type="AlphaFoldDB" id="A0A238D2L0"/>
<name>A0A238D2L0_THIDL</name>
<protein>
    <recommendedName>
        <fullName evidence="3">CobQ/CobB/MinD/ParA nucleotide binding domain-containing protein</fullName>
    </recommendedName>
</protein>
<accession>A0A238D2L0</accession>
<proteinExistence type="predicted"/>
<sequence length="252" mass="27692">MLKTFIIDGDKGGVGKSLAARALVHHFLSREEEQRPRLVVYDADLSNPDVCGEGGLRPGGGIASTALLDLSTESGWIDLGTKLAMLGAAAQTAEYRIIINMPAQIGTRAFDGSIHIVGEVLREANAVPVWLLSRTQESIRALDYRLRNMPARYEAGIVVKNLFFGSADKFVLWQTDPLRQRLVEEGAWVETELPEMNDQLAVMIGRRPFHEVLASGIDGRPLPYGYRLALQSWLKRAGAALEPIESVDVEVV</sequence>
<keyword evidence="2" id="KW-1185">Reference proteome</keyword>
<evidence type="ECO:0008006" key="3">
    <source>
        <dbReference type="Google" id="ProtNLM"/>
    </source>
</evidence>
<dbReference type="OrthoDB" id="69313at2"/>